<reference evidence="2" key="1">
    <citation type="submission" date="2020-06" db="EMBL/GenBank/DDBJ databases">
        <title>Draft genome of Bugula neritina, a colonial animal packing powerful symbionts and potential medicines.</title>
        <authorList>
            <person name="Rayko M."/>
        </authorList>
    </citation>
    <scope>NUCLEOTIDE SEQUENCE [LARGE SCALE GENOMIC DNA]</scope>
    <source>
        <strain evidence="2">Kwan_BN1</strain>
    </source>
</reference>
<sequence>MPTKSKRKGRHKSKACPETESPVNKKIIDYFPPSPPPSNNNSSCTSLQFPSDTSIYNGTLSKDLTDSKDGVCTISCLPTPEDSPDKVDMPIKPEPPDGGGLSKPDFSEDAESYREPGLCASASSSHSTNEDKVTGHSALLEKKSNSKRQARKPKSKPEEVKPNHLVTDFFPVRKSSRKTAKELQVSLDMFGNIVLCYI</sequence>
<dbReference type="Proteomes" id="UP000593567">
    <property type="component" value="Unassembled WGS sequence"/>
</dbReference>
<dbReference type="OrthoDB" id="5560686at2759"/>
<evidence type="ECO:0000313" key="2">
    <source>
        <dbReference type="EMBL" id="KAF6029871.1"/>
    </source>
</evidence>
<keyword evidence="3" id="KW-1185">Reference proteome</keyword>
<dbReference type="AlphaFoldDB" id="A0A7J7JW00"/>
<dbReference type="EMBL" id="VXIV02001782">
    <property type="protein sequence ID" value="KAF6029871.1"/>
    <property type="molecule type" value="Genomic_DNA"/>
</dbReference>
<feature type="compositionally biased region" description="Basic and acidic residues" evidence="1">
    <location>
        <begin position="83"/>
        <end position="95"/>
    </location>
</feature>
<name>A0A7J7JW00_BUGNE</name>
<feature type="region of interest" description="Disordered" evidence="1">
    <location>
        <begin position="1"/>
        <end position="163"/>
    </location>
</feature>
<feature type="compositionally biased region" description="Basic residues" evidence="1">
    <location>
        <begin position="1"/>
        <end position="14"/>
    </location>
</feature>
<proteinExistence type="predicted"/>
<gene>
    <name evidence="2" type="ORF">EB796_011808</name>
</gene>
<organism evidence="2 3">
    <name type="scientific">Bugula neritina</name>
    <name type="common">Brown bryozoan</name>
    <name type="synonym">Sertularia neritina</name>
    <dbReference type="NCBI Taxonomy" id="10212"/>
    <lineage>
        <taxon>Eukaryota</taxon>
        <taxon>Metazoa</taxon>
        <taxon>Spiralia</taxon>
        <taxon>Lophotrochozoa</taxon>
        <taxon>Bryozoa</taxon>
        <taxon>Gymnolaemata</taxon>
        <taxon>Cheilostomatida</taxon>
        <taxon>Flustrina</taxon>
        <taxon>Buguloidea</taxon>
        <taxon>Bugulidae</taxon>
        <taxon>Bugula</taxon>
    </lineage>
</organism>
<feature type="compositionally biased region" description="Basic residues" evidence="1">
    <location>
        <begin position="145"/>
        <end position="154"/>
    </location>
</feature>
<feature type="compositionally biased region" description="Basic and acidic residues" evidence="1">
    <location>
        <begin position="128"/>
        <end position="144"/>
    </location>
</feature>
<accession>A0A7J7JW00</accession>
<comment type="caution">
    <text evidence="2">The sequence shown here is derived from an EMBL/GenBank/DDBJ whole genome shotgun (WGS) entry which is preliminary data.</text>
</comment>
<evidence type="ECO:0000256" key="1">
    <source>
        <dbReference type="SAM" id="MobiDB-lite"/>
    </source>
</evidence>
<feature type="compositionally biased region" description="Polar residues" evidence="1">
    <location>
        <begin position="44"/>
        <end position="62"/>
    </location>
</feature>
<protein>
    <submittedName>
        <fullName evidence="2">Uncharacterized protein</fullName>
    </submittedName>
</protein>
<evidence type="ECO:0000313" key="3">
    <source>
        <dbReference type="Proteomes" id="UP000593567"/>
    </source>
</evidence>